<name>A0ABW0VT71_9BACL</name>
<gene>
    <name evidence="1" type="ORF">ACFPYJ_07690</name>
</gene>
<reference evidence="2" key="1">
    <citation type="journal article" date="2019" name="Int. J. Syst. Evol. Microbiol.">
        <title>The Global Catalogue of Microorganisms (GCM) 10K type strain sequencing project: providing services to taxonomists for standard genome sequencing and annotation.</title>
        <authorList>
            <consortium name="The Broad Institute Genomics Platform"/>
            <consortium name="The Broad Institute Genome Sequencing Center for Infectious Disease"/>
            <person name="Wu L."/>
            <person name="Ma J."/>
        </authorList>
    </citation>
    <scope>NUCLEOTIDE SEQUENCE [LARGE SCALE GENOMIC DNA]</scope>
    <source>
        <strain evidence="2">CGMCC 1.3240</strain>
    </source>
</reference>
<accession>A0ABW0VT71</accession>
<organism evidence="1 2">
    <name type="scientific">Paenibacillus solisilvae</name>
    <dbReference type="NCBI Taxonomy" id="2486751"/>
    <lineage>
        <taxon>Bacteria</taxon>
        <taxon>Bacillati</taxon>
        <taxon>Bacillota</taxon>
        <taxon>Bacilli</taxon>
        <taxon>Bacillales</taxon>
        <taxon>Paenibacillaceae</taxon>
        <taxon>Paenibacillus</taxon>
    </lineage>
</organism>
<evidence type="ECO:0008006" key="3">
    <source>
        <dbReference type="Google" id="ProtNLM"/>
    </source>
</evidence>
<sequence>MATTIIKNAQGNRTISLEYRIKSSTHIYIIIVYSDGSREMTEQPIDAKQ</sequence>
<proteinExistence type="predicted"/>
<evidence type="ECO:0000313" key="1">
    <source>
        <dbReference type="EMBL" id="MFC5649012.1"/>
    </source>
</evidence>
<dbReference type="RefSeq" id="WP_379187501.1">
    <property type="nucleotide sequence ID" value="NZ_JBHSOW010000028.1"/>
</dbReference>
<dbReference type="Proteomes" id="UP001596047">
    <property type="component" value="Unassembled WGS sequence"/>
</dbReference>
<comment type="caution">
    <text evidence="1">The sequence shown here is derived from an EMBL/GenBank/DDBJ whole genome shotgun (WGS) entry which is preliminary data.</text>
</comment>
<dbReference type="EMBL" id="JBHSOW010000028">
    <property type="protein sequence ID" value="MFC5649012.1"/>
    <property type="molecule type" value="Genomic_DNA"/>
</dbReference>
<evidence type="ECO:0000313" key="2">
    <source>
        <dbReference type="Proteomes" id="UP001596047"/>
    </source>
</evidence>
<keyword evidence="2" id="KW-1185">Reference proteome</keyword>
<protein>
    <recommendedName>
        <fullName evidence="3">PepSY domain-containing protein</fullName>
    </recommendedName>
</protein>